<dbReference type="SUPFAM" id="SSF103190">
    <property type="entry name" value="Sensory domain-like"/>
    <property type="match status" value="1"/>
</dbReference>
<dbReference type="GO" id="GO:0000155">
    <property type="term" value="F:phosphorelay sensor kinase activity"/>
    <property type="evidence" value="ECO:0007669"/>
    <property type="project" value="InterPro"/>
</dbReference>
<reference evidence="16" key="1">
    <citation type="submission" date="2020-09" db="EMBL/GenBank/DDBJ databases">
        <title>A novel bacterium of genus Bacillus, isolated from South China Sea.</title>
        <authorList>
            <person name="Huang H."/>
            <person name="Mo K."/>
            <person name="Hu Y."/>
        </authorList>
    </citation>
    <scope>NUCLEOTIDE SEQUENCE</scope>
    <source>
        <strain evidence="16">IB182487</strain>
    </source>
</reference>
<dbReference type="InterPro" id="IPR003594">
    <property type="entry name" value="HATPase_dom"/>
</dbReference>
<keyword evidence="4" id="KW-1003">Cell membrane</keyword>
<dbReference type="InterPro" id="IPR036890">
    <property type="entry name" value="HATPase_C_sf"/>
</dbReference>
<comment type="catalytic activity">
    <reaction evidence="1">
        <text>ATP + protein L-histidine = ADP + protein N-phospho-L-histidine.</text>
        <dbReference type="EC" id="2.7.13.3"/>
    </reaction>
</comment>
<evidence type="ECO:0000256" key="5">
    <source>
        <dbReference type="ARBA" id="ARBA00022553"/>
    </source>
</evidence>
<dbReference type="SUPFAM" id="SSF55890">
    <property type="entry name" value="Sporulation response regulatory protein Spo0B"/>
    <property type="match status" value="1"/>
</dbReference>
<dbReference type="InterPro" id="IPR039506">
    <property type="entry name" value="SPOB_a"/>
</dbReference>
<keyword evidence="10" id="KW-0067">ATP-binding</keyword>
<evidence type="ECO:0000256" key="13">
    <source>
        <dbReference type="ARBA" id="ARBA00023136"/>
    </source>
</evidence>
<keyword evidence="5" id="KW-0597">Phosphoprotein</keyword>
<sequence length="542" mass="59923">MKLQKGYTLQTKILGLVVIIVFMSVGLLTGIIAYLEVVSTKDRTKQLALQTATAVSLMPSVQKAVQSGEPSSTIQPLTEQIGYQVSATNIIVSDSDNKYIAHVDSEQIGKRGKIESNYKALVFGGYSTSESEGSFGPSIVAKAPVYWNFGEYKQVVGVVTVEYLMKEINESIINKLVKIGLFSFLALIIGISGGILLAKSIRKDTLGLEPYQISALFRERHAMLLAIREGILAIDSEGKITMMNNSARRLLNLSEGDIHRLVENVLPSTGMLRVLETGDPEMDREETLNGKSVIVNRTPIIENDQIVGVISSFRDKTELKSLIETLSEVRKHSEDLRAQTHEFTNKLYVILGLLQLDQTDEAIKFIQEEAALHKTQNKILFEQIEDPKIQAILLAKLGKASEKKINFQIDENSSLNRLPNHISLSQLITIAGNLIDNAFDAVKNQPVKKVTFFITDIGNDVVLEVSDTGAGMPDHFLGHIFDKGISSKGKDRGYGLANVKESVEQLNGLIELSRENNLTTFTIYLPKKERGRDEDESSNSGR</sequence>
<keyword evidence="6" id="KW-0808">Transferase</keyword>
<organism evidence="16 17">
    <name type="scientific">Metabacillus arenae</name>
    <dbReference type="NCBI Taxonomy" id="2771434"/>
    <lineage>
        <taxon>Bacteria</taxon>
        <taxon>Bacillati</taxon>
        <taxon>Bacillota</taxon>
        <taxon>Bacilli</taxon>
        <taxon>Bacillales</taxon>
        <taxon>Bacillaceae</taxon>
        <taxon>Metabacillus</taxon>
    </lineage>
</organism>
<evidence type="ECO:0000313" key="16">
    <source>
        <dbReference type="EMBL" id="MBD1380521.1"/>
    </source>
</evidence>
<evidence type="ECO:0000256" key="14">
    <source>
        <dbReference type="SAM" id="Phobius"/>
    </source>
</evidence>
<keyword evidence="8" id="KW-0547">Nucleotide-binding</keyword>
<dbReference type="InterPro" id="IPR033463">
    <property type="entry name" value="sCache_3"/>
</dbReference>
<dbReference type="EMBL" id="JACXAI010000010">
    <property type="protein sequence ID" value="MBD1380521.1"/>
    <property type="molecule type" value="Genomic_DNA"/>
</dbReference>
<dbReference type="GO" id="GO:0005886">
    <property type="term" value="C:plasma membrane"/>
    <property type="evidence" value="ECO:0007669"/>
    <property type="project" value="UniProtKB-SubCell"/>
</dbReference>
<dbReference type="Gene3D" id="3.30.565.10">
    <property type="entry name" value="Histidine kinase-like ATPase, C-terminal domain"/>
    <property type="match status" value="1"/>
</dbReference>
<dbReference type="GO" id="GO:0005524">
    <property type="term" value="F:ATP binding"/>
    <property type="evidence" value="ECO:0007669"/>
    <property type="project" value="UniProtKB-KW"/>
</dbReference>
<dbReference type="InterPro" id="IPR000014">
    <property type="entry name" value="PAS"/>
</dbReference>
<proteinExistence type="predicted"/>
<dbReference type="Gene3D" id="3.30.450.20">
    <property type="entry name" value="PAS domain"/>
    <property type="match status" value="2"/>
</dbReference>
<keyword evidence="12" id="KW-0902">Two-component regulatory system</keyword>
<evidence type="ECO:0000256" key="7">
    <source>
        <dbReference type="ARBA" id="ARBA00022692"/>
    </source>
</evidence>
<keyword evidence="17" id="KW-1185">Reference proteome</keyword>
<dbReference type="Pfam" id="PF17203">
    <property type="entry name" value="sCache_3_2"/>
    <property type="match status" value="1"/>
</dbReference>
<dbReference type="InterPro" id="IPR016120">
    <property type="entry name" value="Sig_transdc_His_kin_SpoOB"/>
</dbReference>
<comment type="subcellular location">
    <subcellularLocation>
        <location evidence="2">Cell membrane</location>
        <topology evidence="2">Multi-pass membrane protein</topology>
    </subcellularLocation>
</comment>
<dbReference type="EC" id="2.7.13.3" evidence="3"/>
<dbReference type="PANTHER" id="PTHR43547:SF3">
    <property type="entry name" value="SENSOR PROTEIN CITS"/>
    <property type="match status" value="1"/>
</dbReference>
<evidence type="ECO:0000256" key="2">
    <source>
        <dbReference type="ARBA" id="ARBA00004651"/>
    </source>
</evidence>
<evidence type="ECO:0000256" key="11">
    <source>
        <dbReference type="ARBA" id="ARBA00022989"/>
    </source>
</evidence>
<accession>A0A926RX17</accession>
<keyword evidence="13 14" id="KW-0472">Membrane</keyword>
<evidence type="ECO:0000256" key="4">
    <source>
        <dbReference type="ARBA" id="ARBA00022475"/>
    </source>
</evidence>
<dbReference type="PROSITE" id="PS50109">
    <property type="entry name" value="HIS_KIN"/>
    <property type="match status" value="1"/>
</dbReference>
<evidence type="ECO:0000256" key="12">
    <source>
        <dbReference type="ARBA" id="ARBA00023012"/>
    </source>
</evidence>
<dbReference type="FunFam" id="3.30.450.20:FF:000018">
    <property type="entry name" value="Sensor histidine kinase DcuS"/>
    <property type="match status" value="1"/>
</dbReference>
<dbReference type="Pfam" id="PF14689">
    <property type="entry name" value="SPOB_a"/>
    <property type="match status" value="1"/>
</dbReference>
<evidence type="ECO:0000256" key="6">
    <source>
        <dbReference type="ARBA" id="ARBA00022679"/>
    </source>
</evidence>
<dbReference type="SMART" id="SM00387">
    <property type="entry name" value="HATPase_c"/>
    <property type="match status" value="1"/>
</dbReference>
<evidence type="ECO:0000313" key="17">
    <source>
        <dbReference type="Proteomes" id="UP000626844"/>
    </source>
</evidence>
<keyword evidence="11 14" id="KW-1133">Transmembrane helix</keyword>
<feature type="transmembrane region" description="Helical" evidence="14">
    <location>
        <begin position="176"/>
        <end position="198"/>
    </location>
</feature>
<protein>
    <recommendedName>
        <fullName evidence="3">histidine kinase</fullName>
        <ecNumber evidence="3">2.7.13.3</ecNumber>
    </recommendedName>
</protein>
<evidence type="ECO:0000256" key="8">
    <source>
        <dbReference type="ARBA" id="ARBA00022741"/>
    </source>
</evidence>
<dbReference type="RefSeq" id="WP_191158115.1">
    <property type="nucleotide sequence ID" value="NZ_JACXAI010000010.1"/>
</dbReference>
<dbReference type="InterPro" id="IPR035965">
    <property type="entry name" value="PAS-like_dom_sf"/>
</dbReference>
<dbReference type="SUPFAM" id="SSF55785">
    <property type="entry name" value="PYP-like sensor domain (PAS domain)"/>
    <property type="match status" value="1"/>
</dbReference>
<dbReference type="PANTHER" id="PTHR43547">
    <property type="entry name" value="TWO-COMPONENT HISTIDINE KINASE"/>
    <property type="match status" value="1"/>
</dbReference>
<keyword evidence="7 14" id="KW-0812">Transmembrane</keyword>
<dbReference type="InterPro" id="IPR004358">
    <property type="entry name" value="Sig_transdc_His_kin-like_C"/>
</dbReference>
<dbReference type="SMART" id="SM00091">
    <property type="entry name" value="PAS"/>
    <property type="match status" value="1"/>
</dbReference>
<gene>
    <name evidence="16" type="ORF">IC621_09795</name>
</gene>
<dbReference type="InterPro" id="IPR029151">
    <property type="entry name" value="Sensor-like_sf"/>
</dbReference>
<evidence type="ECO:0000256" key="1">
    <source>
        <dbReference type="ARBA" id="ARBA00000085"/>
    </source>
</evidence>
<comment type="caution">
    <text evidence="16">The sequence shown here is derived from an EMBL/GenBank/DDBJ whole genome shotgun (WGS) entry which is preliminary data.</text>
</comment>
<feature type="transmembrane region" description="Helical" evidence="14">
    <location>
        <begin position="13"/>
        <end position="35"/>
    </location>
</feature>
<dbReference type="PRINTS" id="PR00344">
    <property type="entry name" value="BCTRLSENSOR"/>
</dbReference>
<feature type="domain" description="Histidine kinase" evidence="15">
    <location>
        <begin position="338"/>
        <end position="529"/>
    </location>
</feature>
<evidence type="ECO:0000256" key="3">
    <source>
        <dbReference type="ARBA" id="ARBA00012438"/>
    </source>
</evidence>
<dbReference type="SUPFAM" id="SSF55874">
    <property type="entry name" value="ATPase domain of HSP90 chaperone/DNA topoisomerase II/histidine kinase"/>
    <property type="match status" value="1"/>
</dbReference>
<dbReference type="CDD" id="cd00130">
    <property type="entry name" value="PAS"/>
    <property type="match status" value="1"/>
</dbReference>
<dbReference type="Pfam" id="PF02518">
    <property type="entry name" value="HATPase_c"/>
    <property type="match status" value="1"/>
</dbReference>
<keyword evidence="9 16" id="KW-0418">Kinase</keyword>
<name>A0A926RX17_9BACI</name>
<dbReference type="AlphaFoldDB" id="A0A926RX17"/>
<evidence type="ECO:0000256" key="10">
    <source>
        <dbReference type="ARBA" id="ARBA00022840"/>
    </source>
</evidence>
<dbReference type="InterPro" id="IPR005467">
    <property type="entry name" value="His_kinase_dom"/>
</dbReference>
<dbReference type="Gene3D" id="1.10.287.130">
    <property type="match status" value="1"/>
</dbReference>
<dbReference type="Proteomes" id="UP000626844">
    <property type="component" value="Unassembled WGS sequence"/>
</dbReference>
<evidence type="ECO:0000256" key="9">
    <source>
        <dbReference type="ARBA" id="ARBA00022777"/>
    </source>
</evidence>
<evidence type="ECO:0000259" key="15">
    <source>
        <dbReference type="PROSITE" id="PS50109"/>
    </source>
</evidence>